<dbReference type="EMBL" id="HE575323">
    <property type="protein sequence ID" value="CCC94446.1"/>
    <property type="molecule type" value="Genomic_DNA"/>
</dbReference>
<accession>G0UYH9</accession>
<evidence type="ECO:0000256" key="1">
    <source>
        <dbReference type="SAM" id="MobiDB-lite"/>
    </source>
</evidence>
<dbReference type="AlphaFoldDB" id="G0UYH9"/>
<organism evidence="2">
    <name type="scientific">Trypanosoma congolense (strain IL3000)</name>
    <dbReference type="NCBI Taxonomy" id="1068625"/>
    <lineage>
        <taxon>Eukaryota</taxon>
        <taxon>Discoba</taxon>
        <taxon>Euglenozoa</taxon>
        <taxon>Kinetoplastea</taxon>
        <taxon>Metakinetoplastina</taxon>
        <taxon>Trypanosomatida</taxon>
        <taxon>Trypanosomatidae</taxon>
        <taxon>Trypanosoma</taxon>
        <taxon>Nannomonas</taxon>
    </lineage>
</organism>
<reference evidence="2" key="1">
    <citation type="journal article" date="2012" name="Proc. Natl. Acad. Sci. U.S.A.">
        <title>Antigenic diversity is generated by distinct evolutionary mechanisms in African trypanosome species.</title>
        <authorList>
            <person name="Jackson A.P."/>
            <person name="Berry A."/>
            <person name="Aslett M."/>
            <person name="Allison H.C."/>
            <person name="Burton P."/>
            <person name="Vavrova-Anderson J."/>
            <person name="Brown R."/>
            <person name="Browne H."/>
            <person name="Corton N."/>
            <person name="Hauser H."/>
            <person name="Gamble J."/>
            <person name="Gilderthorp R."/>
            <person name="Marcello L."/>
            <person name="McQuillan J."/>
            <person name="Otto T.D."/>
            <person name="Quail M.A."/>
            <person name="Sanders M.J."/>
            <person name="van Tonder A."/>
            <person name="Ginger M.L."/>
            <person name="Field M.C."/>
            <person name="Barry J.D."/>
            <person name="Hertz-Fowler C."/>
            <person name="Berriman M."/>
        </authorList>
    </citation>
    <scope>NUCLEOTIDE SEQUENCE</scope>
    <source>
        <strain evidence="2">IL3000</strain>
    </source>
</reference>
<name>G0UYH9_TRYCI</name>
<proteinExistence type="predicted"/>
<sequence length="357" mass="38026">MFNSPTLPSLTDVVVDPPDVAQQWRNFSENNANGKAPHRVLHSNAAGPGIHRNAKFTRSTDDMAVFHRVDGARLGTPCTLEVLGDSSTCSTVSTQNSPTRSGPCSLLGNFSVSNACRRDHQEELPSITSASHVFSPRSERGCVSASLSCTSVYQMREELERGETVAFNGLEEQPCDAPADGSTDVEGSGANPTEVATDASLGGYLLMLDHLRNLLYRHTPSSLAESPRTSLEINQVDGKVKVRDTAEALHGVPDNDGKETDVDESGSDELALGEDYSSELCVGDGSDDFGDAEEPTPAQRAEIEDTYRRFLANAEFLPHVDGFGCDHAGDAANADRSEVQLGGRGAEVSEQNGEGLG</sequence>
<gene>
    <name evidence="2" type="ORF">TCIL3000_10_12280</name>
</gene>
<protein>
    <submittedName>
        <fullName evidence="2">Uncharacterized protein TCIL3000_10_12280</fullName>
    </submittedName>
</protein>
<feature type="compositionally biased region" description="Basic and acidic residues" evidence="1">
    <location>
        <begin position="328"/>
        <end position="338"/>
    </location>
</feature>
<feature type="region of interest" description="Disordered" evidence="1">
    <location>
        <begin position="172"/>
        <end position="192"/>
    </location>
</feature>
<feature type="region of interest" description="Disordered" evidence="1">
    <location>
        <begin position="328"/>
        <end position="357"/>
    </location>
</feature>
<evidence type="ECO:0000313" key="2">
    <source>
        <dbReference type="EMBL" id="CCC94446.1"/>
    </source>
</evidence>
<dbReference type="VEuPathDB" id="TriTrypDB:TcIL3000_10_12280"/>